<dbReference type="Proteomes" id="UP001558613">
    <property type="component" value="Unassembled WGS sequence"/>
</dbReference>
<proteinExistence type="predicted"/>
<name>A0ABR3LUW4_9TELE</name>
<sequence length="74" mass="7918">MSLKIVNVWKCLLASTSCIHMGLSLRLKRLGVQVSAREGRDITQGVHRPLSSRTISNSGCSLTEARGAPLVPCG</sequence>
<organism evidence="1 2">
    <name type="scientific">Cirrhinus molitorella</name>
    <name type="common">mud carp</name>
    <dbReference type="NCBI Taxonomy" id="172907"/>
    <lineage>
        <taxon>Eukaryota</taxon>
        <taxon>Metazoa</taxon>
        <taxon>Chordata</taxon>
        <taxon>Craniata</taxon>
        <taxon>Vertebrata</taxon>
        <taxon>Euteleostomi</taxon>
        <taxon>Actinopterygii</taxon>
        <taxon>Neopterygii</taxon>
        <taxon>Teleostei</taxon>
        <taxon>Ostariophysi</taxon>
        <taxon>Cypriniformes</taxon>
        <taxon>Cyprinidae</taxon>
        <taxon>Labeoninae</taxon>
        <taxon>Labeonini</taxon>
        <taxon>Cirrhinus</taxon>
    </lineage>
</organism>
<gene>
    <name evidence="1" type="ORF">QQF64_013947</name>
</gene>
<protein>
    <recommendedName>
        <fullName evidence="3">Secreted protein</fullName>
    </recommendedName>
</protein>
<accession>A0ABR3LUW4</accession>
<evidence type="ECO:0000313" key="1">
    <source>
        <dbReference type="EMBL" id="KAL1255886.1"/>
    </source>
</evidence>
<comment type="caution">
    <text evidence="1">The sequence shown here is derived from an EMBL/GenBank/DDBJ whole genome shotgun (WGS) entry which is preliminary data.</text>
</comment>
<reference evidence="1 2" key="1">
    <citation type="submission" date="2023-09" db="EMBL/GenBank/DDBJ databases">
        <authorList>
            <person name="Wang M."/>
        </authorList>
    </citation>
    <scope>NUCLEOTIDE SEQUENCE [LARGE SCALE GENOMIC DNA]</scope>
    <source>
        <strain evidence="1">GT-2023</strain>
        <tissue evidence="1">Liver</tissue>
    </source>
</reference>
<dbReference type="EMBL" id="JAYMGO010000019">
    <property type="protein sequence ID" value="KAL1255886.1"/>
    <property type="molecule type" value="Genomic_DNA"/>
</dbReference>
<evidence type="ECO:0008006" key="3">
    <source>
        <dbReference type="Google" id="ProtNLM"/>
    </source>
</evidence>
<keyword evidence="2" id="KW-1185">Reference proteome</keyword>
<evidence type="ECO:0000313" key="2">
    <source>
        <dbReference type="Proteomes" id="UP001558613"/>
    </source>
</evidence>